<keyword evidence="2" id="KW-1185">Reference proteome</keyword>
<dbReference type="AlphaFoldDB" id="A0A848HJM8"/>
<name>A0A848HJM8_9BURK</name>
<dbReference type="SUPFAM" id="SSF51126">
    <property type="entry name" value="Pectin lyase-like"/>
    <property type="match status" value="1"/>
</dbReference>
<dbReference type="Gene3D" id="2.160.20.10">
    <property type="entry name" value="Single-stranded right-handed beta-helix, Pectin lyase-like"/>
    <property type="match status" value="1"/>
</dbReference>
<reference evidence="1 2" key="1">
    <citation type="submission" date="2020-04" db="EMBL/GenBank/DDBJ databases">
        <title>Massilia sp. RP-1-19 isolated from soil.</title>
        <authorList>
            <person name="Dahal R.H."/>
        </authorList>
    </citation>
    <scope>NUCLEOTIDE SEQUENCE [LARGE SCALE GENOMIC DNA]</scope>
    <source>
        <strain evidence="1 2">RP-1-19</strain>
    </source>
</reference>
<evidence type="ECO:0000313" key="1">
    <source>
        <dbReference type="EMBL" id="NML61312.1"/>
    </source>
</evidence>
<dbReference type="InterPro" id="IPR006626">
    <property type="entry name" value="PbH1"/>
</dbReference>
<accession>A0A848HJM8</accession>
<dbReference type="Proteomes" id="UP000583752">
    <property type="component" value="Unassembled WGS sequence"/>
</dbReference>
<gene>
    <name evidence="1" type="ORF">HHL21_09525</name>
</gene>
<proteinExistence type="predicted"/>
<evidence type="ECO:0000313" key="2">
    <source>
        <dbReference type="Proteomes" id="UP000583752"/>
    </source>
</evidence>
<comment type="caution">
    <text evidence="1">The sequence shown here is derived from an EMBL/GenBank/DDBJ whole genome shotgun (WGS) entry which is preliminary data.</text>
</comment>
<dbReference type="InterPro" id="IPR012334">
    <property type="entry name" value="Pectin_lyas_fold"/>
</dbReference>
<dbReference type="EMBL" id="JABBGG010000004">
    <property type="protein sequence ID" value="NML61312.1"/>
    <property type="molecule type" value="Genomic_DNA"/>
</dbReference>
<dbReference type="InterPro" id="IPR011050">
    <property type="entry name" value="Pectin_lyase_fold/virulence"/>
</dbReference>
<organism evidence="1 2">
    <name type="scientific">Massilia polaris</name>
    <dbReference type="NCBI Taxonomy" id="2728846"/>
    <lineage>
        <taxon>Bacteria</taxon>
        <taxon>Pseudomonadati</taxon>
        <taxon>Pseudomonadota</taxon>
        <taxon>Betaproteobacteria</taxon>
        <taxon>Burkholderiales</taxon>
        <taxon>Oxalobacteraceae</taxon>
        <taxon>Telluria group</taxon>
        <taxon>Massilia</taxon>
    </lineage>
</organism>
<sequence>MPKNSRRRSPSIKKIALFVLLIVVFAAAAIAWTLESMALPPRQFGPYIETRLAGNGWARIGAWFALTFNELERGAPLAALPALRAGAQPAPATPAPSGLVVAVDNADAAVKAIEKAQPGDVITFAPGTYHFNGRPYLATSSASGVTVRAGLPGSVTLEFGLPGGFLVASPNWTFENLHIRGACKTHDGCDHAFHVIGRGAGFVARNNTVTDFNTPFKIGGNGNAYPDNGVIENNTISNTRPRDTAAAVGAVDLAAASNWTIRANLVSDFAKAKGDRASFGVQARGGGKGNRIERNVVICENRLRSVPGQRTGLSFGGAGSIAAHCRGKRCVPEQDGGVIDSNLVASCSDEGIYLNRAAATTVTHNTLLDTAGMKARWPESGAEIHGNIVDGRIVARDGAALREDDNLDTGVTRLFTGAHPVRDLFSASAGLDLRWRGDAPRRDATPLAGADLCGTVRPTEPAYGAFEDFAACLTN</sequence>
<dbReference type="SMART" id="SM00710">
    <property type="entry name" value="PbH1"/>
    <property type="match status" value="7"/>
</dbReference>
<dbReference type="RefSeq" id="WP_169465076.1">
    <property type="nucleotide sequence ID" value="NZ_JABBGG010000004.1"/>
</dbReference>
<protein>
    <submittedName>
        <fullName evidence="1">Right-handed parallel beta-helix repeat-containing protein</fullName>
    </submittedName>
</protein>